<feature type="region of interest" description="Disordered" evidence="1">
    <location>
        <begin position="92"/>
        <end position="115"/>
    </location>
</feature>
<dbReference type="EMBL" id="AAYA01000005">
    <property type="protein sequence ID" value="EBA08579.1"/>
    <property type="molecule type" value="Genomic_DNA"/>
</dbReference>
<evidence type="ECO:0000256" key="1">
    <source>
        <dbReference type="SAM" id="MobiDB-lite"/>
    </source>
</evidence>
<evidence type="ECO:0000313" key="3">
    <source>
        <dbReference type="Proteomes" id="UP000005713"/>
    </source>
</evidence>
<sequence>MDERTLSQQLEELIDAERTALINGDFDRIAELLEEKQRLIGSLHDLPLDRQTVAPLSDGLRRNQELFDAALAGIRNVAARLGDLNRVRKSVETYDSKGKKHSLDAPDVQRLERRA</sequence>
<proteinExistence type="predicted"/>
<dbReference type="RefSeq" id="WP_005858562.1">
    <property type="nucleotide sequence ID" value="NZ_AAYA01000005.1"/>
</dbReference>
<dbReference type="eggNOG" id="ENOG50331HA">
    <property type="taxonomic scope" value="Bacteria"/>
</dbReference>
<dbReference type="AlphaFoldDB" id="A3K320"/>
<dbReference type="InterPro" id="IPR036679">
    <property type="entry name" value="FlgN-like_sf"/>
</dbReference>
<comment type="caution">
    <text evidence="2">The sequence shown here is derived from an EMBL/GenBank/DDBJ whole genome shotgun (WGS) entry which is preliminary data.</text>
</comment>
<dbReference type="GO" id="GO:0044780">
    <property type="term" value="P:bacterial-type flagellum assembly"/>
    <property type="evidence" value="ECO:0007669"/>
    <property type="project" value="InterPro"/>
</dbReference>
<keyword evidence="3" id="KW-1185">Reference proteome</keyword>
<organism evidence="2 3">
    <name type="scientific">Sagittula stellata (strain ATCC 700073 / DSM 11524 / E-37)</name>
    <dbReference type="NCBI Taxonomy" id="388399"/>
    <lineage>
        <taxon>Bacteria</taxon>
        <taxon>Pseudomonadati</taxon>
        <taxon>Pseudomonadota</taxon>
        <taxon>Alphaproteobacteria</taxon>
        <taxon>Rhodobacterales</taxon>
        <taxon>Roseobacteraceae</taxon>
        <taxon>Sagittula</taxon>
    </lineage>
</organism>
<name>A3K320_SAGS3</name>
<accession>A3K320</accession>
<gene>
    <name evidence="2" type="ORF">SSE37_17243</name>
</gene>
<protein>
    <submittedName>
        <fullName evidence="2">Uncharacterized protein</fullName>
    </submittedName>
</protein>
<dbReference type="Proteomes" id="UP000005713">
    <property type="component" value="Unassembled WGS sequence"/>
</dbReference>
<dbReference type="Gene3D" id="1.20.58.300">
    <property type="entry name" value="FlgN-like"/>
    <property type="match status" value="1"/>
</dbReference>
<dbReference type="SUPFAM" id="SSF140566">
    <property type="entry name" value="FlgN-like"/>
    <property type="match status" value="1"/>
</dbReference>
<reference evidence="2 3" key="1">
    <citation type="submission" date="2006-06" db="EMBL/GenBank/DDBJ databases">
        <authorList>
            <person name="Moran M.A."/>
            <person name="Ferriera S."/>
            <person name="Johnson J."/>
            <person name="Kravitz S."/>
            <person name="Beeson K."/>
            <person name="Sutton G."/>
            <person name="Rogers Y.-H."/>
            <person name="Friedman R."/>
            <person name="Frazier M."/>
            <person name="Venter J.C."/>
        </authorList>
    </citation>
    <scope>NUCLEOTIDE SEQUENCE [LARGE SCALE GENOMIC DNA]</scope>
    <source>
        <strain evidence="2 3">E-37</strain>
    </source>
</reference>
<evidence type="ECO:0000313" key="2">
    <source>
        <dbReference type="EMBL" id="EBA08579.1"/>
    </source>
</evidence>
<dbReference type="OrthoDB" id="7862860at2"/>